<reference evidence="12 13" key="1">
    <citation type="submission" date="2015-01" db="EMBL/GenBank/DDBJ databases">
        <title>Evolution of Trichinella species and genotypes.</title>
        <authorList>
            <person name="Korhonen P.K."/>
            <person name="Edoardo P."/>
            <person name="Giuseppe L.R."/>
            <person name="Gasser R.B."/>
        </authorList>
    </citation>
    <scope>NUCLEOTIDE SEQUENCE [LARGE SCALE GENOMIC DNA]</scope>
    <source>
        <strain evidence="12">ISS37</strain>
    </source>
</reference>
<evidence type="ECO:0000256" key="4">
    <source>
        <dbReference type="ARBA" id="ARBA00022912"/>
    </source>
</evidence>
<evidence type="ECO:0000259" key="11">
    <source>
        <dbReference type="PROSITE" id="PS00125"/>
    </source>
</evidence>
<sequence>MSFDSFFYEKLPEELTEAEVRMLQNSLLSIRLSPPGTRIEFKKDELIRLIGNAIRIFKSQPMLVELKAPVKIAGDIHGQYLDLLRTFDHSGYPPQTKYLFLGDYVDRGVNSLEVIALLFTYKILNPNDIFLLRGNHECKALNLIYGFFDELSARFGTDDGDEIFNWFQEAFSWMPVSALVSGKILCMHGGLSPDLKNLKQINSLKRPMPCLDFGLCCDLLWSDPDPGHKGWAENARGVSFTFGEDVVKDCIKKFDIDLIVRAHQVVPNGFEFFADKRLVTVFTAPNYCSESYNSGAILAVDEILQCHFEILRPDEKAKPEYKRK</sequence>
<dbReference type="OrthoDB" id="1930084at2759"/>
<dbReference type="GO" id="GO:0031143">
    <property type="term" value="C:pseudopodium"/>
    <property type="evidence" value="ECO:0007669"/>
    <property type="project" value="UniProtKB-SubCell"/>
</dbReference>
<dbReference type="GO" id="GO:0046872">
    <property type="term" value="F:metal ion binding"/>
    <property type="evidence" value="ECO:0007669"/>
    <property type="project" value="UniProtKB-KW"/>
</dbReference>
<evidence type="ECO:0000256" key="3">
    <source>
        <dbReference type="ARBA" id="ARBA00022801"/>
    </source>
</evidence>
<evidence type="ECO:0000256" key="10">
    <source>
        <dbReference type="RuleBase" id="RU004273"/>
    </source>
</evidence>
<dbReference type="GO" id="GO:0031272">
    <property type="term" value="P:regulation of pseudopodium assembly"/>
    <property type="evidence" value="ECO:0007669"/>
    <property type="project" value="UniProtKB-ARBA"/>
</dbReference>
<dbReference type="GO" id="GO:0018991">
    <property type="term" value="P:egg-laying behavior"/>
    <property type="evidence" value="ECO:0007669"/>
    <property type="project" value="UniProtKB-ARBA"/>
</dbReference>
<dbReference type="InterPro" id="IPR050341">
    <property type="entry name" value="PP1_catalytic_subunit"/>
</dbReference>
<evidence type="ECO:0000256" key="5">
    <source>
        <dbReference type="ARBA" id="ARBA00023211"/>
    </source>
</evidence>
<keyword evidence="3 10" id="KW-0378">Hydrolase</keyword>
<evidence type="ECO:0000256" key="1">
    <source>
        <dbReference type="ARBA" id="ARBA00008294"/>
    </source>
</evidence>
<dbReference type="EC" id="3.1.3.16" evidence="10"/>
<dbReference type="GO" id="GO:0007060">
    <property type="term" value="P:male meiosis chromosome segregation"/>
    <property type="evidence" value="ECO:0007669"/>
    <property type="project" value="UniProtKB-ARBA"/>
</dbReference>
<name>A0A0V0SM74_9BILA</name>
<dbReference type="InterPro" id="IPR029052">
    <property type="entry name" value="Metallo-depent_PP-like"/>
</dbReference>
<evidence type="ECO:0000313" key="12">
    <source>
        <dbReference type="EMBL" id="KRX27798.1"/>
    </source>
</evidence>
<dbReference type="SUPFAM" id="SSF56300">
    <property type="entry name" value="Metallo-dependent phosphatases"/>
    <property type="match status" value="1"/>
</dbReference>
<protein>
    <recommendedName>
        <fullName evidence="10">Serine/threonine-protein phosphatase</fullName>
        <ecNumber evidence="10">3.1.3.16</ecNumber>
    </recommendedName>
</protein>
<dbReference type="GO" id="GO:0000785">
    <property type="term" value="C:chromatin"/>
    <property type="evidence" value="ECO:0007669"/>
    <property type="project" value="UniProtKB-ARBA"/>
</dbReference>
<evidence type="ECO:0000256" key="7">
    <source>
        <dbReference type="ARBA" id="ARBA00047761"/>
    </source>
</evidence>
<dbReference type="InterPro" id="IPR004843">
    <property type="entry name" value="Calcineurin-like_PHP"/>
</dbReference>
<comment type="caution">
    <text evidence="12">The sequence shown here is derived from an EMBL/GenBank/DDBJ whole genome shotgun (WGS) entry which is preliminary data.</text>
</comment>
<comment type="catalytic activity">
    <reaction evidence="8 10">
        <text>O-phospho-L-threonyl-[protein] + H2O = L-threonyl-[protein] + phosphate</text>
        <dbReference type="Rhea" id="RHEA:47004"/>
        <dbReference type="Rhea" id="RHEA-COMP:11060"/>
        <dbReference type="Rhea" id="RHEA-COMP:11605"/>
        <dbReference type="ChEBI" id="CHEBI:15377"/>
        <dbReference type="ChEBI" id="CHEBI:30013"/>
        <dbReference type="ChEBI" id="CHEBI:43474"/>
        <dbReference type="ChEBI" id="CHEBI:61977"/>
        <dbReference type="EC" id="3.1.3.16"/>
    </reaction>
</comment>
<dbReference type="PANTHER" id="PTHR11668">
    <property type="entry name" value="SERINE/THREONINE PROTEIN PHOSPHATASE"/>
    <property type="match status" value="1"/>
</dbReference>
<dbReference type="InterPro" id="IPR006186">
    <property type="entry name" value="Ser/Thr-sp_prot-phosphatase"/>
</dbReference>
<dbReference type="Pfam" id="PF16891">
    <property type="entry name" value="STPPase_N"/>
    <property type="match status" value="1"/>
</dbReference>
<gene>
    <name evidence="12" type="primary">pppB</name>
    <name evidence="12" type="ORF">T07_7054</name>
</gene>
<evidence type="ECO:0000256" key="2">
    <source>
        <dbReference type="ARBA" id="ARBA00022723"/>
    </source>
</evidence>
<dbReference type="Proteomes" id="UP000054630">
    <property type="component" value="Unassembled WGS sequence"/>
</dbReference>
<evidence type="ECO:0000256" key="9">
    <source>
        <dbReference type="ARBA" id="ARBA00054219"/>
    </source>
</evidence>
<dbReference type="PROSITE" id="PS00125">
    <property type="entry name" value="SER_THR_PHOSPHATASE"/>
    <property type="match status" value="1"/>
</dbReference>
<dbReference type="PRINTS" id="PR00114">
    <property type="entry name" value="STPHPHTASE"/>
</dbReference>
<organism evidence="12 13">
    <name type="scientific">Trichinella nelsoni</name>
    <dbReference type="NCBI Taxonomy" id="6336"/>
    <lineage>
        <taxon>Eukaryota</taxon>
        <taxon>Metazoa</taxon>
        <taxon>Ecdysozoa</taxon>
        <taxon>Nematoda</taxon>
        <taxon>Enoplea</taxon>
        <taxon>Dorylaimia</taxon>
        <taxon>Trichinellida</taxon>
        <taxon>Trichinellidae</taxon>
        <taxon>Trichinella</taxon>
    </lineage>
</organism>
<feature type="domain" description="Serine/threonine specific protein phosphatases" evidence="11">
    <location>
        <begin position="132"/>
        <end position="137"/>
    </location>
</feature>
<dbReference type="Pfam" id="PF00149">
    <property type="entry name" value="Metallophos"/>
    <property type="match status" value="1"/>
</dbReference>
<dbReference type="AlphaFoldDB" id="A0A0V0SM74"/>
<dbReference type="GO" id="GO:0097723">
    <property type="term" value="P:amoeboid sperm motility"/>
    <property type="evidence" value="ECO:0007669"/>
    <property type="project" value="UniProtKB-ARBA"/>
</dbReference>
<evidence type="ECO:0000256" key="8">
    <source>
        <dbReference type="ARBA" id="ARBA00048336"/>
    </source>
</evidence>
<comment type="subcellular location">
    <subcellularLocation>
        <location evidence="6">Cell projection</location>
        <location evidence="6">Pseudopodium</location>
    </subcellularLocation>
</comment>
<dbReference type="PANTHER" id="PTHR11668:SF491">
    <property type="entry name" value="SERINE_THREONINE-PROTEIN PHOSPHATASE"/>
    <property type="match status" value="1"/>
</dbReference>
<comment type="function">
    <text evidence="9">Probable phosphatase which plays a redundant role with gsp-4 in spermatogenesis by regulating sister chromatid segregation during meiosis. In addition, involved in sperm motility by controlling the dynamic disassembly of major sperm proteins (MSP) in the spermatozoan pseudopodium.</text>
</comment>
<dbReference type="STRING" id="6336.A0A0V0SM74"/>
<dbReference type="GO" id="GO:0005634">
    <property type="term" value="C:nucleus"/>
    <property type="evidence" value="ECO:0007669"/>
    <property type="project" value="TreeGrafter"/>
</dbReference>
<dbReference type="GO" id="GO:0004722">
    <property type="term" value="F:protein serine/threonine phosphatase activity"/>
    <property type="evidence" value="ECO:0007669"/>
    <property type="project" value="UniProtKB-EC"/>
</dbReference>
<keyword evidence="2" id="KW-0479">Metal-binding</keyword>
<comment type="similarity">
    <text evidence="1 10">Belongs to the PPP phosphatase family.</text>
</comment>
<accession>A0A0V0SM74</accession>
<dbReference type="Gene3D" id="3.60.21.10">
    <property type="match status" value="1"/>
</dbReference>
<dbReference type="FunFam" id="3.60.21.10:FF:000026">
    <property type="entry name" value="Serine/threonine-protein phosphatase"/>
    <property type="match status" value="1"/>
</dbReference>
<dbReference type="EMBL" id="JYDL01000002">
    <property type="protein sequence ID" value="KRX27798.1"/>
    <property type="molecule type" value="Genomic_DNA"/>
</dbReference>
<comment type="catalytic activity">
    <reaction evidence="7">
        <text>O-phospho-L-seryl-[protein] + H2O = L-seryl-[protein] + phosphate</text>
        <dbReference type="Rhea" id="RHEA:20629"/>
        <dbReference type="Rhea" id="RHEA-COMP:9863"/>
        <dbReference type="Rhea" id="RHEA-COMP:11604"/>
        <dbReference type="ChEBI" id="CHEBI:15377"/>
        <dbReference type="ChEBI" id="CHEBI:29999"/>
        <dbReference type="ChEBI" id="CHEBI:43474"/>
        <dbReference type="ChEBI" id="CHEBI:83421"/>
        <dbReference type="EC" id="3.1.3.16"/>
    </reaction>
</comment>
<proteinExistence type="inferred from homology"/>
<keyword evidence="5" id="KW-0464">Manganese</keyword>
<dbReference type="SMART" id="SM00156">
    <property type="entry name" value="PP2Ac"/>
    <property type="match status" value="1"/>
</dbReference>
<keyword evidence="4" id="KW-0904">Protein phosphatase</keyword>
<dbReference type="InterPro" id="IPR031675">
    <property type="entry name" value="STPPase_N"/>
</dbReference>
<evidence type="ECO:0000313" key="13">
    <source>
        <dbReference type="Proteomes" id="UP000054630"/>
    </source>
</evidence>
<evidence type="ECO:0000256" key="6">
    <source>
        <dbReference type="ARBA" id="ARBA00037818"/>
    </source>
</evidence>
<keyword evidence="13" id="KW-1185">Reference proteome</keyword>
<dbReference type="GO" id="GO:0005737">
    <property type="term" value="C:cytoplasm"/>
    <property type="evidence" value="ECO:0007669"/>
    <property type="project" value="TreeGrafter"/>
</dbReference>